<evidence type="ECO:0000256" key="1">
    <source>
        <dbReference type="ARBA" id="ARBA00012528"/>
    </source>
</evidence>
<dbReference type="GO" id="GO:0052621">
    <property type="term" value="F:diguanylate cyclase activity"/>
    <property type="evidence" value="ECO:0007669"/>
    <property type="project" value="UniProtKB-EC"/>
</dbReference>
<feature type="domain" description="Cyclic nucleotide-binding" evidence="5">
    <location>
        <begin position="61"/>
        <end position="146"/>
    </location>
</feature>
<dbReference type="RefSeq" id="WP_169144030.1">
    <property type="nucleotide sequence ID" value="NZ_JABBGA010000001.1"/>
</dbReference>
<dbReference type="InterPro" id="IPR035965">
    <property type="entry name" value="PAS-like_dom_sf"/>
</dbReference>
<keyword evidence="4" id="KW-1133">Transmembrane helix</keyword>
<name>A0A848FZX5_9RHOO</name>
<dbReference type="EMBL" id="JABBGA010000001">
    <property type="protein sequence ID" value="NML24396.1"/>
    <property type="molecule type" value="Genomic_DNA"/>
</dbReference>
<dbReference type="SMART" id="SM00267">
    <property type="entry name" value="GGDEF"/>
    <property type="match status" value="1"/>
</dbReference>
<dbReference type="SUPFAM" id="SSF55785">
    <property type="entry name" value="PYP-like sensor domain (PAS domain)"/>
    <property type="match status" value="1"/>
</dbReference>
<evidence type="ECO:0000259" key="7">
    <source>
        <dbReference type="PROSITE" id="PS50887"/>
    </source>
</evidence>
<dbReference type="FunFam" id="3.30.70.270:FF:000001">
    <property type="entry name" value="Diguanylate cyclase domain protein"/>
    <property type="match status" value="1"/>
</dbReference>
<dbReference type="PROSITE" id="PS50042">
    <property type="entry name" value="CNMP_BINDING_3"/>
    <property type="match status" value="1"/>
</dbReference>
<proteinExistence type="predicted"/>
<comment type="catalytic activity">
    <reaction evidence="2">
        <text>2 GTP = 3',3'-c-di-GMP + 2 diphosphate</text>
        <dbReference type="Rhea" id="RHEA:24898"/>
        <dbReference type="ChEBI" id="CHEBI:33019"/>
        <dbReference type="ChEBI" id="CHEBI:37565"/>
        <dbReference type="ChEBI" id="CHEBI:58805"/>
        <dbReference type="EC" id="2.7.7.65"/>
    </reaction>
</comment>
<dbReference type="Pfam" id="PF00990">
    <property type="entry name" value="GGDEF"/>
    <property type="match status" value="1"/>
</dbReference>
<dbReference type="GO" id="GO:0005886">
    <property type="term" value="C:plasma membrane"/>
    <property type="evidence" value="ECO:0007669"/>
    <property type="project" value="TreeGrafter"/>
</dbReference>
<evidence type="ECO:0000259" key="5">
    <source>
        <dbReference type="PROSITE" id="PS50042"/>
    </source>
</evidence>
<evidence type="ECO:0000256" key="2">
    <source>
        <dbReference type="ARBA" id="ARBA00034247"/>
    </source>
</evidence>
<feature type="transmembrane region" description="Helical" evidence="4">
    <location>
        <begin position="149"/>
        <end position="173"/>
    </location>
</feature>
<dbReference type="InterPro" id="IPR000014">
    <property type="entry name" value="PAS"/>
</dbReference>
<reference evidence="8 9" key="1">
    <citation type="submission" date="2020-04" db="EMBL/GenBank/DDBJ databases">
        <title>Zoogloea sp. G-4-1-14 isolated from soil.</title>
        <authorList>
            <person name="Dahal R.H."/>
        </authorList>
    </citation>
    <scope>NUCLEOTIDE SEQUENCE [LARGE SCALE GENOMIC DNA]</scope>
    <source>
        <strain evidence="8 9">G-4-1-14</strain>
    </source>
</reference>
<evidence type="ECO:0000313" key="8">
    <source>
        <dbReference type="EMBL" id="NML24396.1"/>
    </source>
</evidence>
<dbReference type="SUPFAM" id="SSF55073">
    <property type="entry name" value="Nucleotide cyclase"/>
    <property type="match status" value="1"/>
</dbReference>
<keyword evidence="9" id="KW-1185">Reference proteome</keyword>
<protein>
    <recommendedName>
        <fullName evidence="1">diguanylate cyclase</fullName>
        <ecNumber evidence="1">2.7.7.65</ecNumber>
    </recommendedName>
</protein>
<feature type="domain" description="PAS" evidence="6">
    <location>
        <begin position="186"/>
        <end position="231"/>
    </location>
</feature>
<dbReference type="InterPro" id="IPR000595">
    <property type="entry name" value="cNMP-bd_dom"/>
</dbReference>
<evidence type="ECO:0000256" key="4">
    <source>
        <dbReference type="SAM" id="Phobius"/>
    </source>
</evidence>
<dbReference type="NCBIfam" id="TIGR00229">
    <property type="entry name" value="sensory_box"/>
    <property type="match status" value="1"/>
</dbReference>
<evidence type="ECO:0000313" key="9">
    <source>
        <dbReference type="Proteomes" id="UP000580043"/>
    </source>
</evidence>
<comment type="caution">
    <text evidence="8">The sequence shown here is derived from an EMBL/GenBank/DDBJ whole genome shotgun (WGS) entry which is preliminary data.</text>
</comment>
<feature type="coiled-coil region" evidence="3">
    <location>
        <begin position="313"/>
        <end position="340"/>
    </location>
</feature>
<dbReference type="CDD" id="cd00130">
    <property type="entry name" value="PAS"/>
    <property type="match status" value="1"/>
</dbReference>
<dbReference type="InterPro" id="IPR000160">
    <property type="entry name" value="GGDEF_dom"/>
</dbReference>
<dbReference type="PANTHER" id="PTHR45138:SF9">
    <property type="entry name" value="DIGUANYLATE CYCLASE DGCM-RELATED"/>
    <property type="match status" value="1"/>
</dbReference>
<gene>
    <name evidence="8" type="ORF">HHL15_01440</name>
</gene>
<dbReference type="CDD" id="cd01949">
    <property type="entry name" value="GGDEF"/>
    <property type="match status" value="1"/>
</dbReference>
<dbReference type="InterPro" id="IPR029787">
    <property type="entry name" value="Nucleotide_cyclase"/>
</dbReference>
<dbReference type="InterPro" id="IPR013656">
    <property type="entry name" value="PAS_4"/>
</dbReference>
<keyword evidence="3" id="KW-0175">Coiled coil</keyword>
<dbReference type="NCBIfam" id="TIGR00254">
    <property type="entry name" value="GGDEF"/>
    <property type="match status" value="1"/>
</dbReference>
<dbReference type="PROSITE" id="PS50887">
    <property type="entry name" value="GGDEF"/>
    <property type="match status" value="1"/>
</dbReference>
<dbReference type="GO" id="GO:1902201">
    <property type="term" value="P:negative regulation of bacterial-type flagellum-dependent cell motility"/>
    <property type="evidence" value="ECO:0007669"/>
    <property type="project" value="TreeGrafter"/>
</dbReference>
<sequence length="513" mass="56716">MKLPRLFLSPVARIALGLVALLLSLLIALDLLFGLLPDRVEQVRQVRQQVSESLAIQSTSLLQSGDLAALHRTLREMLERHRDLRSIAVRPARGEVLAQAGEHGIHWHPPEDGSSTLDQIRVPVLSDGMTWGEVELAFRPALPETAAEWLSYPSVVALGLIALASFGAFYLYLRRVLEYLDPTKAIPDRVRTAFDTLGEGVLILDKQGRVILVNRVFRQFHPAASDEVIGRKVADLDWLVAGFRERAATRPYPWLSAMEQRTQIQDEPLEIAVAGDDEPMRVLVGCAPILDGQGRLRGCLVTFSDVTALHRINAQLLVTLSDLEASREEIRRQNEDLYRLATRDPMTGCLNRRAFFEGADPLFARISGEHGELCCVMSDIDHFKSFNDRYGHTVGDMVIKSVAKCLGSELREVDLLCRYGGEEFCILLPGSTTEQARDVAERLRASIESHAGAAVRDIPGIQIRSSFGVASIKLGAKDTAELIDQADNALYQSKQNGRNRVSVWAGERSVGGS</sequence>
<evidence type="ECO:0000256" key="3">
    <source>
        <dbReference type="SAM" id="Coils"/>
    </source>
</evidence>
<evidence type="ECO:0000259" key="6">
    <source>
        <dbReference type="PROSITE" id="PS50112"/>
    </source>
</evidence>
<dbReference type="Pfam" id="PF08448">
    <property type="entry name" value="PAS_4"/>
    <property type="match status" value="1"/>
</dbReference>
<dbReference type="InterPro" id="IPR050469">
    <property type="entry name" value="Diguanylate_Cyclase"/>
</dbReference>
<keyword evidence="4" id="KW-0812">Transmembrane</keyword>
<dbReference type="Gene3D" id="3.30.450.20">
    <property type="entry name" value="PAS domain"/>
    <property type="match status" value="1"/>
</dbReference>
<accession>A0A848FZX5</accession>
<dbReference type="EC" id="2.7.7.65" evidence="1"/>
<organism evidence="8 9">
    <name type="scientific">Zoogloea dura</name>
    <dbReference type="NCBI Taxonomy" id="2728840"/>
    <lineage>
        <taxon>Bacteria</taxon>
        <taxon>Pseudomonadati</taxon>
        <taxon>Pseudomonadota</taxon>
        <taxon>Betaproteobacteria</taxon>
        <taxon>Rhodocyclales</taxon>
        <taxon>Zoogloeaceae</taxon>
        <taxon>Zoogloea</taxon>
    </lineage>
</organism>
<dbReference type="InterPro" id="IPR043128">
    <property type="entry name" value="Rev_trsase/Diguanyl_cyclase"/>
</dbReference>
<dbReference type="AlphaFoldDB" id="A0A848FZX5"/>
<dbReference type="Gene3D" id="3.30.70.270">
    <property type="match status" value="1"/>
</dbReference>
<dbReference type="GO" id="GO:0043709">
    <property type="term" value="P:cell adhesion involved in single-species biofilm formation"/>
    <property type="evidence" value="ECO:0007669"/>
    <property type="project" value="TreeGrafter"/>
</dbReference>
<dbReference type="PANTHER" id="PTHR45138">
    <property type="entry name" value="REGULATORY COMPONENTS OF SENSORY TRANSDUCTION SYSTEM"/>
    <property type="match status" value="1"/>
</dbReference>
<dbReference type="Proteomes" id="UP000580043">
    <property type="component" value="Unassembled WGS sequence"/>
</dbReference>
<dbReference type="PROSITE" id="PS50112">
    <property type="entry name" value="PAS"/>
    <property type="match status" value="1"/>
</dbReference>
<feature type="domain" description="GGDEF" evidence="7">
    <location>
        <begin position="371"/>
        <end position="506"/>
    </location>
</feature>
<keyword evidence="4" id="KW-0472">Membrane</keyword>